<evidence type="ECO:0000313" key="8">
    <source>
        <dbReference type="Proteomes" id="UP000575985"/>
    </source>
</evidence>
<sequence>MTEQRTENGTAPVTQAGPAAEAAAATEERQPTVIVDNLHVVYRLRGAGAKGRAVPAAKESARARLKRFVTGRQPKRGREVHAVKGVSFTAYRGEAIGLIGSNGSGKSTMLRAIAGLMPPESGRVYTNGQPSLLGVNAALMNDLSGERNVILGCLAMGMTPEEAHAKRDEIIKFSGINEKGDFSSLPMRAYSSGMAARLRFSIASAKKHDVLMIDEALATGDRKFRKRSEARIRKLREEAGTVFLVSHSNKSIKDTCNRVLWLESGNLVMDGETDEVLAAYEEFMSS</sequence>
<protein>
    <submittedName>
        <fullName evidence="7">Teichoic acid transport system ATP-binding protein</fullName>
    </submittedName>
</protein>
<dbReference type="GO" id="GO:0016020">
    <property type="term" value="C:membrane"/>
    <property type="evidence" value="ECO:0007669"/>
    <property type="project" value="InterPro"/>
</dbReference>
<dbReference type="GO" id="GO:0016887">
    <property type="term" value="F:ATP hydrolysis activity"/>
    <property type="evidence" value="ECO:0007669"/>
    <property type="project" value="InterPro"/>
</dbReference>
<dbReference type="InterPro" id="IPR003439">
    <property type="entry name" value="ABC_transporter-like_ATP-bd"/>
</dbReference>
<dbReference type="SUPFAM" id="SSF52540">
    <property type="entry name" value="P-loop containing nucleoside triphosphate hydrolases"/>
    <property type="match status" value="1"/>
</dbReference>
<evidence type="ECO:0000313" key="7">
    <source>
        <dbReference type="EMBL" id="NYI95253.1"/>
    </source>
</evidence>
<dbReference type="SMART" id="SM00382">
    <property type="entry name" value="AAA"/>
    <property type="match status" value="1"/>
</dbReference>
<organism evidence="7 8">
    <name type="scientific">Streptomonospora nanhaiensis</name>
    <dbReference type="NCBI Taxonomy" id="1323731"/>
    <lineage>
        <taxon>Bacteria</taxon>
        <taxon>Bacillati</taxon>
        <taxon>Actinomycetota</taxon>
        <taxon>Actinomycetes</taxon>
        <taxon>Streptosporangiales</taxon>
        <taxon>Nocardiopsidaceae</taxon>
        <taxon>Streptomonospora</taxon>
    </lineage>
</organism>
<accession>A0A853BJ03</accession>
<dbReference type="GO" id="GO:0140359">
    <property type="term" value="F:ABC-type transporter activity"/>
    <property type="evidence" value="ECO:0007669"/>
    <property type="project" value="InterPro"/>
</dbReference>
<dbReference type="Proteomes" id="UP000575985">
    <property type="component" value="Unassembled WGS sequence"/>
</dbReference>
<dbReference type="EMBL" id="JACCFO010000001">
    <property type="protein sequence ID" value="NYI95253.1"/>
    <property type="molecule type" value="Genomic_DNA"/>
</dbReference>
<dbReference type="AlphaFoldDB" id="A0A853BJ03"/>
<keyword evidence="2" id="KW-0813">Transport</keyword>
<keyword evidence="8" id="KW-1185">Reference proteome</keyword>
<comment type="similarity">
    <text evidence="1">Belongs to the ABC transporter superfamily.</text>
</comment>
<dbReference type="RefSeq" id="WP_394353909.1">
    <property type="nucleotide sequence ID" value="NZ_JACCFO010000001.1"/>
</dbReference>
<gene>
    <name evidence="7" type="ORF">HNR12_001530</name>
</gene>
<evidence type="ECO:0000256" key="3">
    <source>
        <dbReference type="ARBA" id="ARBA00022741"/>
    </source>
</evidence>
<dbReference type="InterPro" id="IPR050683">
    <property type="entry name" value="Bact_Polysacc_Export_ATP-bd"/>
</dbReference>
<dbReference type="PANTHER" id="PTHR46743:SF2">
    <property type="entry name" value="TEICHOIC ACIDS EXPORT ATP-BINDING PROTEIN TAGH"/>
    <property type="match status" value="1"/>
</dbReference>
<reference evidence="7 8" key="1">
    <citation type="submission" date="2020-07" db="EMBL/GenBank/DDBJ databases">
        <title>Sequencing the genomes of 1000 actinobacteria strains.</title>
        <authorList>
            <person name="Klenk H.-P."/>
        </authorList>
    </citation>
    <scope>NUCLEOTIDE SEQUENCE [LARGE SCALE GENOMIC DNA]</scope>
    <source>
        <strain evidence="7 8">DSM 45927</strain>
    </source>
</reference>
<feature type="compositionally biased region" description="Low complexity" evidence="5">
    <location>
        <begin position="11"/>
        <end position="25"/>
    </location>
</feature>
<dbReference type="InterPro" id="IPR017871">
    <property type="entry name" value="ABC_transporter-like_CS"/>
</dbReference>
<dbReference type="Pfam" id="PF00005">
    <property type="entry name" value="ABC_tran"/>
    <property type="match status" value="1"/>
</dbReference>
<dbReference type="GO" id="GO:0005524">
    <property type="term" value="F:ATP binding"/>
    <property type="evidence" value="ECO:0007669"/>
    <property type="project" value="UniProtKB-KW"/>
</dbReference>
<keyword evidence="4 7" id="KW-0067">ATP-binding</keyword>
<dbReference type="InterPro" id="IPR015860">
    <property type="entry name" value="ABC_transpr_TagH-like"/>
</dbReference>
<evidence type="ECO:0000256" key="2">
    <source>
        <dbReference type="ARBA" id="ARBA00022448"/>
    </source>
</evidence>
<dbReference type="InterPro" id="IPR003593">
    <property type="entry name" value="AAA+_ATPase"/>
</dbReference>
<dbReference type="PANTHER" id="PTHR46743">
    <property type="entry name" value="TEICHOIC ACIDS EXPORT ATP-BINDING PROTEIN TAGH"/>
    <property type="match status" value="1"/>
</dbReference>
<dbReference type="PROSITE" id="PS00211">
    <property type="entry name" value="ABC_TRANSPORTER_1"/>
    <property type="match status" value="1"/>
</dbReference>
<feature type="region of interest" description="Disordered" evidence="5">
    <location>
        <begin position="1"/>
        <end position="28"/>
    </location>
</feature>
<dbReference type="Gene3D" id="3.40.50.300">
    <property type="entry name" value="P-loop containing nucleotide triphosphate hydrolases"/>
    <property type="match status" value="1"/>
</dbReference>
<feature type="domain" description="ABC transporter" evidence="6">
    <location>
        <begin position="63"/>
        <end position="286"/>
    </location>
</feature>
<evidence type="ECO:0000256" key="1">
    <source>
        <dbReference type="ARBA" id="ARBA00005417"/>
    </source>
</evidence>
<proteinExistence type="inferred from homology"/>
<name>A0A853BJ03_9ACTN</name>
<comment type="caution">
    <text evidence="7">The sequence shown here is derived from an EMBL/GenBank/DDBJ whole genome shotgun (WGS) entry which is preliminary data.</text>
</comment>
<dbReference type="InterPro" id="IPR027417">
    <property type="entry name" value="P-loop_NTPase"/>
</dbReference>
<evidence type="ECO:0000256" key="5">
    <source>
        <dbReference type="SAM" id="MobiDB-lite"/>
    </source>
</evidence>
<evidence type="ECO:0000259" key="6">
    <source>
        <dbReference type="PROSITE" id="PS50893"/>
    </source>
</evidence>
<evidence type="ECO:0000256" key="4">
    <source>
        <dbReference type="ARBA" id="ARBA00022840"/>
    </source>
</evidence>
<dbReference type="PROSITE" id="PS50893">
    <property type="entry name" value="ABC_TRANSPORTER_2"/>
    <property type="match status" value="1"/>
</dbReference>
<dbReference type="CDD" id="cd03220">
    <property type="entry name" value="ABC_KpsT_Wzt"/>
    <property type="match status" value="1"/>
</dbReference>
<keyword evidence="3" id="KW-0547">Nucleotide-binding</keyword>